<dbReference type="eggNOG" id="KOG4228">
    <property type="taxonomic scope" value="Eukaryota"/>
</dbReference>
<evidence type="ECO:0000256" key="10">
    <source>
        <dbReference type="ARBA" id="ARBA00022912"/>
    </source>
</evidence>
<feature type="domain" description="Fibronectin type-III" evidence="25">
    <location>
        <begin position="800"/>
        <end position="894"/>
    </location>
</feature>
<dbReference type="GO" id="GO:0016020">
    <property type="term" value="C:membrane"/>
    <property type="evidence" value="ECO:0007669"/>
    <property type="project" value="UniProtKB-SubCell"/>
</dbReference>
<dbReference type="PRINTS" id="PR00700">
    <property type="entry name" value="PRTYPHPHTASE"/>
</dbReference>
<dbReference type="Gene3D" id="2.60.40.10">
    <property type="entry name" value="Immunoglobulins"/>
    <property type="match status" value="9"/>
</dbReference>
<comment type="function">
    <text evidence="19">Possible cell adhesion receptor. It possesses an intrinsic protein tyrosine phosphatase activity (PTPase) and dephosphorylates EPHA2 regulating its activity.</text>
</comment>
<keyword evidence="6 21" id="KW-0732">Signal</keyword>
<reference evidence="26" key="2">
    <citation type="submission" date="2025-08" db="UniProtKB">
        <authorList>
            <consortium name="Ensembl"/>
        </authorList>
    </citation>
    <scope>IDENTIFICATION</scope>
    <source>
        <strain evidence="26">Isolate ISIS603380</strain>
    </source>
</reference>
<evidence type="ECO:0000256" key="8">
    <source>
        <dbReference type="ARBA" id="ARBA00022801"/>
    </source>
</evidence>
<evidence type="ECO:0000256" key="3">
    <source>
        <dbReference type="ARBA" id="ARBA00013064"/>
    </source>
</evidence>
<feature type="domain" description="Tyrosine specific protein phosphatases" evidence="23">
    <location>
        <begin position="1506"/>
        <end position="1577"/>
    </location>
</feature>
<dbReference type="InterPro" id="IPR016130">
    <property type="entry name" value="Tyr_Pase_AS"/>
</dbReference>
<evidence type="ECO:0000256" key="15">
    <source>
        <dbReference type="ARBA" id="ARBA00023180"/>
    </source>
</evidence>
<keyword evidence="13" id="KW-1015">Disulfide bond</keyword>
<dbReference type="PANTHER" id="PTHR46957">
    <property type="entry name" value="CYTOKINE RECEPTOR"/>
    <property type="match status" value="1"/>
</dbReference>
<feature type="domain" description="Tyrosine-protein phosphatase" evidence="22">
    <location>
        <begin position="1618"/>
        <end position="1878"/>
    </location>
</feature>
<dbReference type="Gene3D" id="3.90.190.10">
    <property type="entry name" value="Protein tyrosine phosphatase superfamily"/>
    <property type="match status" value="2"/>
</dbReference>
<dbReference type="GO" id="GO:0044877">
    <property type="term" value="F:protein-containing complex binding"/>
    <property type="evidence" value="ECO:0007669"/>
    <property type="project" value="Ensembl"/>
</dbReference>
<dbReference type="InterPro" id="IPR003961">
    <property type="entry name" value="FN3_dom"/>
</dbReference>
<dbReference type="CDD" id="cd05738">
    <property type="entry name" value="IgI_2_RPTP_IIa_LAR_like"/>
    <property type="match status" value="1"/>
</dbReference>
<sequence>MAPEPAPGRTMVPLVPALVMLGLVAGAHGDSKPVFIKVPEDQTGLSGGVASFVCQATGEPKPRITWMKKGKKVSSQRFEVIEFDDGAGSVLRIQPLRVQRDEAIYECTATNSVGEINTSAKLSVLEGEQLPQGFPSIDMGPQLKVVEKARTATMLCAAGGNPDPEISWFKDFLPVDPATSNGRIKQLRSGALQIESSEESDQGKYECVATNSAGTRYSAPANLYVRVRRVAPRFSIPPSSQEVMPGGSVNLTCVAVGAPMPYVKWMMGAEELTKEDEMPVGRNVLELSNVIRSANYTCVAISSLGMIEAMAQVTVKALPKPPIDLVVTETTATSVTLTWDSGNSEPVSYYGIQYRAAGTEGPFQEVDGVATTRYSIGGLSPFSEYAFHVLAVNSIGRGPPSEAVRARTGEQAPSSPPRRVQARMLSASTMLVQWEPPEEPNGLVRGYRVYYTPDSRRPLSAWHKHNTDAGLLTTVGSLLPGITYSLRVLAFTAVGDGPPSPTIQVKTQQGVPAQPADFQAEAESDTRIQLSWLLPPQERIIKYELVYWAAENEDQQHKVTFDPTSSYTLEDLKPDTLYRFQLAARSDMGVGVFTPTIEARTAQSSPSLPPIAPTPVQTVPRTVTCLILPPPRNSFNLTSRCRSQNRRGHKFPPPLGRGTYSWCSVRQGLGSEDGEWAGCYAHGHFRGQALHLSSPGQAPSGPDRVLHPVSLSLLLRGQWQPEESEDYVSSRCASAGKTWVRLGSWDTPPLLPFLPAQAAKETTISSLTPETTYSITVAAYTTKGDGARSKPKIVTTTGAVPGRPTMMVSTTAMNTALLQWHPPKELPGELLGYRLQYRRADEARPTTIDFGKDDQHFTVTGLHKGATYIFRLAAKNRAGPGEEFEKEIMTPEDVPSGFPQNLHVIGLTTSTTDLAWDPPVLAERNGRIVNYTVVYRDINSQQELQNITSDTRLTLSGLKPDTTYDIKVRARTSKGAGPLSPSIQSRTMPVEQVFAKNFRVAAAMKTSVLLSWEIPDSYKSAVPFKILYNGQSVEVDGHLMRKLIADLQPNTEYSFVLMNRGSSAGGLQHLVSIRTAPDLLPHKPLPASAYVEDGRFTLSMPLVQEPSLVRWFYIVVVPIDRVGGSMLAPRWNTPEELELDELLEAIEQGGGERRRRRQAEQLKPYVAAQVDVLPETFTLGDKKSYRGFYNRPLSPDLSYQCFVLASLKEPVDQKRYASSPYSDEIVVQVTPAQQQEEPEMLWVTGPVLAVILIILIVIAILLFKRKRTHSPSSKDEQSIGLKDSLLAHSSDPVEMRRLNYQTPGMRDHPPIPITDLADNIERLKANDGLKFSQEYESIDPGQQFTWENSNLEVNKPKNRYANVIAYDHSRVILTSIDGVPGSDYINANYIDGYRKQNAYIATQGPLPETMGDFWRMVWEQRTATVVMMTRLEEKSRVKCDQYWPVRGAETYGLIQVTLLDTVELATYTVRTFALHKSGSSEKRELRQFQFMAWPDHGVPEYPTPILAFLRRVKACNPLDAGPMVVHCSAGVGRTGCFIVIDAMLERMKHEKTVDIYGHVTCMRSQRNYMVQTEDQYVFIHEALLEAATCGHTEVPARNLYAHIQKLGQVPPGESVTAMELEFKLLASSKAHTSRFISANLPCNKFKNRLVNIMPYELTRVCLQPIRGVEGSDYINASFLDGYRQQKAYIATQGPLAESTEDFWRMLWEHNSTIIVMLTKLREMGREKCHQYWPAERSARYQYFVVDPMAEYNMPQYILREFKVTDARDGQSRTIRQFQFTDWPEQGVPKTGEGFIDFIGQVHKTKEQFGQDGPITVHCSSAGVGRTGVFVTLSIVLERMRYEGVVDMFQTVKTLRTQRPAMVQTEDQYQLCYRAALEYLGSFDHYAT</sequence>
<evidence type="ECO:0000313" key="27">
    <source>
        <dbReference type="Proteomes" id="UP000007646"/>
    </source>
</evidence>
<dbReference type="CDD" id="cd14629">
    <property type="entry name" value="R-PTP-F-2"/>
    <property type="match status" value="1"/>
</dbReference>
<dbReference type="PROSITE" id="PS50853">
    <property type="entry name" value="FN3"/>
    <property type="match status" value="6"/>
</dbReference>
<evidence type="ECO:0000313" key="26">
    <source>
        <dbReference type="Ensembl" id="ENSLAFP00000023375.1"/>
    </source>
</evidence>
<feature type="signal peptide" evidence="21">
    <location>
        <begin position="1"/>
        <end position="29"/>
    </location>
</feature>
<dbReference type="SMART" id="SM00409">
    <property type="entry name" value="IG"/>
    <property type="match status" value="3"/>
</dbReference>
<dbReference type="FunCoup" id="G3U6B7">
    <property type="interactions" value="101"/>
</dbReference>
<dbReference type="CDD" id="cd05739">
    <property type="entry name" value="IgI_3_RPTP_IIa_LAR_like"/>
    <property type="match status" value="1"/>
</dbReference>
<keyword evidence="16" id="KW-0393">Immunoglobulin domain</keyword>
<dbReference type="Pfam" id="PF00041">
    <property type="entry name" value="fn3"/>
    <property type="match status" value="5"/>
</dbReference>
<feature type="chain" id="PRO_5003455925" description="Receptor-type tyrosine-protein phosphatase F" evidence="21">
    <location>
        <begin position="30"/>
        <end position="1887"/>
    </location>
</feature>
<dbReference type="GO" id="GO:0048679">
    <property type="term" value="P:regulation of axon regeneration"/>
    <property type="evidence" value="ECO:0007669"/>
    <property type="project" value="Ensembl"/>
</dbReference>
<evidence type="ECO:0000256" key="17">
    <source>
        <dbReference type="ARBA" id="ARBA00044158"/>
    </source>
</evidence>
<feature type="domain" description="Fibronectin type-III" evidence="25">
    <location>
        <begin position="416"/>
        <end position="510"/>
    </location>
</feature>
<evidence type="ECO:0000256" key="5">
    <source>
        <dbReference type="ARBA" id="ARBA00022692"/>
    </source>
</evidence>
<dbReference type="STRING" id="9785.ENSLAFP00000023375"/>
<keyword evidence="5 20" id="KW-0812">Transmembrane</keyword>
<keyword evidence="9" id="KW-0130">Cell adhesion</keyword>
<evidence type="ECO:0000256" key="14">
    <source>
        <dbReference type="ARBA" id="ARBA00023170"/>
    </source>
</evidence>
<keyword evidence="10" id="KW-0904">Protein phosphatase</keyword>
<evidence type="ECO:0000256" key="4">
    <source>
        <dbReference type="ARBA" id="ARBA00022674"/>
    </source>
</evidence>
<dbReference type="FunFam" id="2.60.40.10:FF:000128">
    <property type="entry name" value="receptor-type tyrosine-protein phosphatase delta isoform X2"/>
    <property type="match status" value="1"/>
</dbReference>
<keyword evidence="8" id="KW-0378">Hydrolase</keyword>
<feature type="domain" description="Tyrosine-protein phosphatase" evidence="22">
    <location>
        <begin position="1331"/>
        <end position="1586"/>
    </location>
</feature>
<dbReference type="PROSITE" id="PS00383">
    <property type="entry name" value="TYR_PHOSPHATASE_1"/>
    <property type="match status" value="1"/>
</dbReference>
<feature type="domain" description="Ig-like" evidence="24">
    <location>
        <begin position="135"/>
        <end position="224"/>
    </location>
</feature>
<evidence type="ECO:0000256" key="19">
    <source>
        <dbReference type="ARBA" id="ARBA00054288"/>
    </source>
</evidence>
<evidence type="ECO:0000256" key="13">
    <source>
        <dbReference type="ARBA" id="ARBA00023157"/>
    </source>
</evidence>
<dbReference type="PANTHER" id="PTHR46957:SF9">
    <property type="entry name" value="PROTEIN-TYROSINE-PHOSPHATASE"/>
    <property type="match status" value="1"/>
</dbReference>
<dbReference type="GO" id="GO:0099560">
    <property type="term" value="P:synaptic membrane adhesion"/>
    <property type="evidence" value="ECO:0007669"/>
    <property type="project" value="Ensembl"/>
</dbReference>
<keyword evidence="27" id="KW-1185">Reference proteome</keyword>
<dbReference type="GO" id="GO:0004725">
    <property type="term" value="F:protein tyrosine phosphatase activity"/>
    <property type="evidence" value="ECO:0007669"/>
    <property type="project" value="UniProtKB-EC"/>
</dbReference>
<dbReference type="FunFam" id="2.60.40.10:FF:000015">
    <property type="entry name" value="receptor-type tyrosine-protein phosphatase delta isoform X2"/>
    <property type="match status" value="1"/>
</dbReference>
<dbReference type="SMART" id="SM00408">
    <property type="entry name" value="IGc2"/>
    <property type="match status" value="3"/>
</dbReference>
<dbReference type="FunFam" id="2.60.40.10:FF:000027">
    <property type="entry name" value="receptor-type tyrosine-protein phosphatase delta isoform X1"/>
    <property type="match status" value="1"/>
</dbReference>
<dbReference type="Pfam" id="PF07679">
    <property type="entry name" value="I-set"/>
    <property type="match status" value="3"/>
</dbReference>
<feature type="domain" description="Fibronectin type-III" evidence="25">
    <location>
        <begin position="514"/>
        <end position="604"/>
    </location>
</feature>
<dbReference type="SUPFAM" id="SSF49265">
    <property type="entry name" value="Fibronectin type III"/>
    <property type="match status" value="5"/>
</dbReference>
<evidence type="ECO:0000256" key="21">
    <source>
        <dbReference type="SAM" id="SignalP"/>
    </source>
</evidence>
<dbReference type="GO" id="GO:0035373">
    <property type="term" value="F:chondroitin sulfate proteoglycan binding"/>
    <property type="evidence" value="ECO:0007669"/>
    <property type="project" value="Ensembl"/>
</dbReference>
<comment type="catalytic activity">
    <reaction evidence="18">
        <text>O-phospho-L-tyrosyl-[protein] + H2O = L-tyrosyl-[protein] + phosphate</text>
        <dbReference type="Rhea" id="RHEA:10684"/>
        <dbReference type="Rhea" id="RHEA-COMP:10136"/>
        <dbReference type="Rhea" id="RHEA-COMP:20101"/>
        <dbReference type="ChEBI" id="CHEBI:15377"/>
        <dbReference type="ChEBI" id="CHEBI:43474"/>
        <dbReference type="ChEBI" id="CHEBI:46858"/>
        <dbReference type="ChEBI" id="CHEBI:61978"/>
        <dbReference type="EC" id="3.1.3.48"/>
    </reaction>
</comment>
<comment type="similarity">
    <text evidence="2">Belongs to the protein-tyrosine phosphatase family. Receptor class 2A subfamily.</text>
</comment>
<dbReference type="FunFam" id="2.60.40.10:FF:000023">
    <property type="entry name" value="receptor-type tyrosine-protein phosphatase delta isoform X2"/>
    <property type="match status" value="1"/>
</dbReference>
<dbReference type="FunFam" id="3.90.190.10:FF:000001">
    <property type="entry name" value="Receptor-type tyrosine-protein phosphatase F isoform A"/>
    <property type="match status" value="1"/>
</dbReference>
<dbReference type="OMA" id="YWAAENE"/>
<dbReference type="InterPro" id="IPR029021">
    <property type="entry name" value="Prot-tyrosine_phosphatase-like"/>
</dbReference>
<evidence type="ECO:0000259" key="22">
    <source>
        <dbReference type="PROSITE" id="PS50055"/>
    </source>
</evidence>
<dbReference type="FunFam" id="2.60.40.10:FF:000036">
    <property type="entry name" value="receptor-type tyrosine-protein phosphatase delta isoform X1"/>
    <property type="match status" value="1"/>
</dbReference>
<dbReference type="GO" id="GO:0043025">
    <property type="term" value="C:neuronal cell body"/>
    <property type="evidence" value="ECO:0007669"/>
    <property type="project" value="Ensembl"/>
</dbReference>
<evidence type="ECO:0000256" key="12">
    <source>
        <dbReference type="ARBA" id="ARBA00023136"/>
    </source>
</evidence>
<dbReference type="SUPFAM" id="SSF52799">
    <property type="entry name" value="(Phosphotyrosine protein) phosphatases II"/>
    <property type="match status" value="2"/>
</dbReference>
<dbReference type="InterPro" id="IPR003599">
    <property type="entry name" value="Ig_sub"/>
</dbReference>
<dbReference type="InterPro" id="IPR000242">
    <property type="entry name" value="PTP_cat"/>
</dbReference>
<evidence type="ECO:0000259" key="23">
    <source>
        <dbReference type="PROSITE" id="PS50056"/>
    </source>
</evidence>
<evidence type="ECO:0000256" key="9">
    <source>
        <dbReference type="ARBA" id="ARBA00022889"/>
    </source>
</evidence>
<comment type="subcellular location">
    <subcellularLocation>
        <location evidence="1">Membrane</location>
        <topology evidence="1">Single-pass membrane protein</topology>
    </subcellularLocation>
</comment>
<evidence type="ECO:0000256" key="16">
    <source>
        <dbReference type="ARBA" id="ARBA00023319"/>
    </source>
</evidence>
<dbReference type="InterPro" id="IPR036116">
    <property type="entry name" value="FN3_sf"/>
</dbReference>
<organism evidence="26 27">
    <name type="scientific">Loxodonta africana</name>
    <name type="common">African elephant</name>
    <dbReference type="NCBI Taxonomy" id="9785"/>
    <lineage>
        <taxon>Eukaryota</taxon>
        <taxon>Metazoa</taxon>
        <taxon>Chordata</taxon>
        <taxon>Craniata</taxon>
        <taxon>Vertebrata</taxon>
        <taxon>Euteleostomi</taxon>
        <taxon>Mammalia</taxon>
        <taxon>Eutheria</taxon>
        <taxon>Afrotheria</taxon>
        <taxon>Proboscidea</taxon>
        <taxon>Elephantidae</taxon>
        <taxon>Loxodonta</taxon>
    </lineage>
</organism>
<dbReference type="GO" id="GO:0050839">
    <property type="term" value="F:cell adhesion molecule binding"/>
    <property type="evidence" value="ECO:0007669"/>
    <property type="project" value="Ensembl"/>
</dbReference>
<feature type="domain" description="Tyrosine specific protein phosphatases" evidence="23">
    <location>
        <begin position="1795"/>
        <end position="1869"/>
    </location>
</feature>
<evidence type="ECO:0000256" key="11">
    <source>
        <dbReference type="ARBA" id="ARBA00022989"/>
    </source>
</evidence>
<dbReference type="GO" id="GO:0016477">
    <property type="term" value="P:cell migration"/>
    <property type="evidence" value="ECO:0007669"/>
    <property type="project" value="Ensembl"/>
</dbReference>
<reference evidence="26 27" key="1">
    <citation type="submission" date="2009-06" db="EMBL/GenBank/DDBJ databases">
        <title>The Genome Sequence of Loxodonta africana (African elephant).</title>
        <authorList>
            <person name="Di Palma F."/>
            <person name="Heiman D."/>
            <person name="Young S."/>
            <person name="Johnson J."/>
            <person name="Lander E.S."/>
            <person name="Lindblad-Toh K."/>
        </authorList>
    </citation>
    <scope>NUCLEOTIDE SEQUENCE [LARGE SCALE GENOMIC DNA]</scope>
    <source>
        <strain evidence="26 27">Isolate ISIS603380</strain>
    </source>
</reference>
<dbReference type="GO" id="GO:0031102">
    <property type="term" value="P:neuron projection regeneration"/>
    <property type="evidence" value="ECO:0007669"/>
    <property type="project" value="Ensembl"/>
</dbReference>
<dbReference type="CDD" id="cd14626">
    <property type="entry name" value="R-PTPc-F-1"/>
    <property type="match status" value="1"/>
</dbReference>
<dbReference type="InterPro" id="IPR050713">
    <property type="entry name" value="RTP_Phos/Ushers"/>
</dbReference>
<dbReference type="GO" id="GO:0008201">
    <property type="term" value="F:heparin binding"/>
    <property type="evidence" value="ECO:0007669"/>
    <property type="project" value="UniProtKB-KW"/>
</dbReference>
<dbReference type="FunFam" id="2.60.40.10:FF:000353">
    <property type="entry name" value="receptor-type tyrosine-protein phosphatase F isoform X1"/>
    <property type="match status" value="1"/>
</dbReference>
<dbReference type="Pfam" id="PF00102">
    <property type="entry name" value="Y_phosphatase"/>
    <property type="match status" value="2"/>
</dbReference>
<keyword evidence="7" id="KW-0677">Repeat</keyword>
<evidence type="ECO:0000256" key="18">
    <source>
        <dbReference type="ARBA" id="ARBA00051722"/>
    </source>
</evidence>
<dbReference type="InterPro" id="IPR036179">
    <property type="entry name" value="Ig-like_dom_sf"/>
</dbReference>
<dbReference type="InterPro" id="IPR013098">
    <property type="entry name" value="Ig_I-set"/>
</dbReference>
<evidence type="ECO:0000256" key="1">
    <source>
        <dbReference type="ARBA" id="ARBA00004167"/>
    </source>
</evidence>
<dbReference type="SMART" id="SM00060">
    <property type="entry name" value="FN3"/>
    <property type="match status" value="7"/>
</dbReference>
<evidence type="ECO:0000259" key="25">
    <source>
        <dbReference type="PROSITE" id="PS50853"/>
    </source>
</evidence>
<dbReference type="InParanoid" id="G3U6B7"/>
<feature type="domain" description="Ig-like" evidence="24">
    <location>
        <begin position="33"/>
        <end position="123"/>
    </location>
</feature>
<keyword evidence="4" id="KW-0358">Heparin-binding</keyword>
<dbReference type="InterPro" id="IPR000387">
    <property type="entry name" value="Tyr_Pase_dom"/>
</dbReference>
<keyword evidence="14" id="KW-0675">Receptor</keyword>
<dbReference type="FunFam" id="2.60.40.10:FF:000010">
    <property type="entry name" value="receptor-type tyrosine-protein phosphatase delta isoform X1"/>
    <property type="match status" value="1"/>
</dbReference>
<dbReference type="InterPro" id="IPR007110">
    <property type="entry name" value="Ig-like_dom"/>
</dbReference>
<evidence type="ECO:0000256" key="2">
    <source>
        <dbReference type="ARBA" id="ARBA00010504"/>
    </source>
</evidence>
<dbReference type="SMART" id="SM00194">
    <property type="entry name" value="PTPc"/>
    <property type="match status" value="2"/>
</dbReference>
<feature type="transmembrane region" description="Helical" evidence="20">
    <location>
        <begin position="1240"/>
        <end position="1263"/>
    </location>
</feature>
<dbReference type="EC" id="3.1.3.48" evidence="3"/>
<dbReference type="PROSITE" id="PS50835">
    <property type="entry name" value="IG_LIKE"/>
    <property type="match status" value="3"/>
</dbReference>
<feature type="domain" description="Ig-like" evidence="24">
    <location>
        <begin position="232"/>
        <end position="314"/>
    </location>
</feature>
<name>G3U6B7_LOXAF</name>
<dbReference type="FunFam" id="3.90.190.10:FF:000002">
    <property type="entry name" value="receptor-type tyrosine-protein phosphatase delta isoform X2"/>
    <property type="match status" value="1"/>
</dbReference>
<reference evidence="26" key="3">
    <citation type="submission" date="2025-09" db="UniProtKB">
        <authorList>
            <consortium name="Ensembl"/>
        </authorList>
    </citation>
    <scope>IDENTIFICATION</scope>
    <source>
        <strain evidence="26">Isolate ISIS603380</strain>
    </source>
</reference>
<dbReference type="FunFam" id="2.60.40.10:FF:000082">
    <property type="entry name" value="receptor-type tyrosine-protein phosphatase delta isoform X2"/>
    <property type="match status" value="1"/>
</dbReference>
<evidence type="ECO:0000256" key="7">
    <source>
        <dbReference type="ARBA" id="ARBA00022737"/>
    </source>
</evidence>
<keyword evidence="15" id="KW-0325">Glycoprotein</keyword>
<keyword evidence="12 20" id="KW-0472">Membrane</keyword>
<gene>
    <name evidence="26" type="primary">PTPRF</name>
</gene>
<dbReference type="Proteomes" id="UP000007646">
    <property type="component" value="Unassembled WGS sequence"/>
</dbReference>
<evidence type="ECO:0000259" key="24">
    <source>
        <dbReference type="PROSITE" id="PS50835"/>
    </source>
</evidence>
<evidence type="ECO:0000256" key="20">
    <source>
        <dbReference type="SAM" id="Phobius"/>
    </source>
</evidence>
<feature type="domain" description="Fibronectin type-III" evidence="25">
    <location>
        <begin position="698"/>
        <end position="799"/>
    </location>
</feature>
<dbReference type="CDD" id="cd00063">
    <property type="entry name" value="FN3"/>
    <property type="match status" value="7"/>
</dbReference>
<dbReference type="PRINTS" id="PR00014">
    <property type="entry name" value="FNTYPEIII"/>
</dbReference>
<proteinExistence type="inferred from homology"/>
<dbReference type="FunFam" id="2.60.40.10:FF:000144">
    <property type="entry name" value="receptor-type tyrosine-protein phosphatase delta isoform X1"/>
    <property type="match status" value="1"/>
</dbReference>
<dbReference type="SUPFAM" id="SSF48726">
    <property type="entry name" value="Immunoglobulin"/>
    <property type="match status" value="3"/>
</dbReference>
<dbReference type="SMART" id="SM00404">
    <property type="entry name" value="PTPc_motif"/>
    <property type="match status" value="2"/>
</dbReference>
<feature type="domain" description="Fibronectin type-III" evidence="25">
    <location>
        <begin position="898"/>
        <end position="990"/>
    </location>
</feature>
<dbReference type="PROSITE" id="PS50055">
    <property type="entry name" value="TYR_PHOSPHATASE_PTP"/>
    <property type="match status" value="2"/>
</dbReference>
<feature type="domain" description="Fibronectin type-III" evidence="25">
    <location>
        <begin position="321"/>
        <end position="411"/>
    </location>
</feature>
<dbReference type="PROSITE" id="PS50056">
    <property type="entry name" value="TYR_PHOSPHATASE_2"/>
    <property type="match status" value="2"/>
</dbReference>
<dbReference type="InterPro" id="IPR003598">
    <property type="entry name" value="Ig_sub2"/>
</dbReference>
<evidence type="ECO:0000256" key="6">
    <source>
        <dbReference type="ARBA" id="ARBA00022729"/>
    </source>
</evidence>
<dbReference type="InterPro" id="IPR013783">
    <property type="entry name" value="Ig-like_fold"/>
</dbReference>
<dbReference type="Ensembl" id="ENSLAFT00000032717.1">
    <property type="protein sequence ID" value="ENSLAFP00000023375.1"/>
    <property type="gene ID" value="ENSLAFG00000001677.3"/>
</dbReference>
<dbReference type="GeneTree" id="ENSGT00940000155060"/>
<accession>G3U6B7</accession>
<keyword evidence="11 20" id="KW-1133">Transmembrane helix</keyword>
<protein>
    <recommendedName>
        <fullName evidence="17">Receptor-type tyrosine-protein phosphatase F</fullName>
        <ecNumber evidence="3">3.1.3.48</ecNumber>
    </recommendedName>
</protein>
<dbReference type="InterPro" id="IPR003595">
    <property type="entry name" value="Tyr_Pase_cat"/>
</dbReference>
<dbReference type="GO" id="GO:0043005">
    <property type="term" value="C:neuron projection"/>
    <property type="evidence" value="ECO:0007669"/>
    <property type="project" value="Ensembl"/>
</dbReference>